<feature type="compositionally biased region" description="Low complexity" evidence="1">
    <location>
        <begin position="39"/>
        <end position="56"/>
    </location>
</feature>
<evidence type="ECO:0000313" key="3">
    <source>
        <dbReference type="EMBL" id="RPA87400.1"/>
    </source>
</evidence>
<organism evidence="3 4">
    <name type="scientific">Ascobolus immersus RN42</name>
    <dbReference type="NCBI Taxonomy" id="1160509"/>
    <lineage>
        <taxon>Eukaryota</taxon>
        <taxon>Fungi</taxon>
        <taxon>Dikarya</taxon>
        <taxon>Ascomycota</taxon>
        <taxon>Pezizomycotina</taxon>
        <taxon>Pezizomycetes</taxon>
        <taxon>Pezizales</taxon>
        <taxon>Ascobolaceae</taxon>
        <taxon>Ascobolus</taxon>
    </lineage>
</organism>
<proteinExistence type="predicted"/>
<gene>
    <name evidence="3" type="ORF">BJ508DRAFT_320419</name>
</gene>
<feature type="region of interest" description="Disordered" evidence="1">
    <location>
        <begin position="23"/>
        <end position="66"/>
    </location>
</feature>
<feature type="compositionally biased region" description="Polar residues" evidence="1">
    <location>
        <begin position="27"/>
        <end position="38"/>
    </location>
</feature>
<evidence type="ECO:0000313" key="4">
    <source>
        <dbReference type="Proteomes" id="UP000275078"/>
    </source>
</evidence>
<protein>
    <submittedName>
        <fullName evidence="3">Uncharacterized protein</fullName>
    </submittedName>
</protein>
<evidence type="ECO:0000256" key="1">
    <source>
        <dbReference type="SAM" id="MobiDB-lite"/>
    </source>
</evidence>
<keyword evidence="2" id="KW-0732">Signal</keyword>
<dbReference type="AlphaFoldDB" id="A0A3N4IT88"/>
<reference evidence="3 4" key="1">
    <citation type="journal article" date="2018" name="Nat. Ecol. Evol.">
        <title>Pezizomycetes genomes reveal the molecular basis of ectomycorrhizal truffle lifestyle.</title>
        <authorList>
            <person name="Murat C."/>
            <person name="Payen T."/>
            <person name="Noel B."/>
            <person name="Kuo A."/>
            <person name="Morin E."/>
            <person name="Chen J."/>
            <person name="Kohler A."/>
            <person name="Krizsan K."/>
            <person name="Balestrini R."/>
            <person name="Da Silva C."/>
            <person name="Montanini B."/>
            <person name="Hainaut M."/>
            <person name="Levati E."/>
            <person name="Barry K.W."/>
            <person name="Belfiori B."/>
            <person name="Cichocki N."/>
            <person name="Clum A."/>
            <person name="Dockter R.B."/>
            <person name="Fauchery L."/>
            <person name="Guy J."/>
            <person name="Iotti M."/>
            <person name="Le Tacon F."/>
            <person name="Lindquist E.A."/>
            <person name="Lipzen A."/>
            <person name="Malagnac F."/>
            <person name="Mello A."/>
            <person name="Molinier V."/>
            <person name="Miyauchi S."/>
            <person name="Poulain J."/>
            <person name="Riccioni C."/>
            <person name="Rubini A."/>
            <person name="Sitrit Y."/>
            <person name="Splivallo R."/>
            <person name="Traeger S."/>
            <person name="Wang M."/>
            <person name="Zifcakova L."/>
            <person name="Wipf D."/>
            <person name="Zambonelli A."/>
            <person name="Paolocci F."/>
            <person name="Nowrousian M."/>
            <person name="Ottonello S."/>
            <person name="Baldrian P."/>
            <person name="Spatafora J.W."/>
            <person name="Henrissat B."/>
            <person name="Nagy L.G."/>
            <person name="Aury J.M."/>
            <person name="Wincker P."/>
            <person name="Grigoriev I.V."/>
            <person name="Bonfante P."/>
            <person name="Martin F.M."/>
        </authorList>
    </citation>
    <scope>NUCLEOTIDE SEQUENCE [LARGE SCALE GENOMIC DNA]</scope>
    <source>
        <strain evidence="3 4">RN42</strain>
    </source>
</reference>
<feature type="signal peptide" evidence="2">
    <location>
        <begin position="1"/>
        <end position="20"/>
    </location>
</feature>
<feature type="non-terminal residue" evidence="3">
    <location>
        <position position="423"/>
    </location>
</feature>
<name>A0A3N4IT88_ASCIM</name>
<sequence>MHARALFTSSFLALVVSAVAAPTSPLNNNGTAPTSGLASGSSAQTQTGNGSTSGSTGLAGNGESGAPKFEVLPVPVNASLPVAASESASGQVVNGVTFDKSGAGKVAASGASQVAFDSVGTGVAPTPAVVSQIVDGQPQFDSSVQTASGTASGVVGSGVTFDKPTMAGNSTTPQVKFDSAAAAAGAGDASAPAVVSPIANGQTQSGKPAQAATAFGVTGSGMTIDKSTSTLPGNGTTSQVKFDSAAAGTGVAPAPVAVSPTAGTQTQLDKPVQAGNGAASGPLGSGLTFDKPALARNGTSQVSFDSVATTPAPAPAPSVAFDAVSEIADGQLQFDKAVQSGNGGSSGAVSNGVKFDELSSGKPIMPSNGVTFGSAAAAPAAAPLVASKATTVESTAVVPAPALAPSKAAAFAPVAVFPAAAPL</sequence>
<feature type="region of interest" description="Disordered" evidence="1">
    <location>
        <begin position="256"/>
        <end position="292"/>
    </location>
</feature>
<dbReference type="Proteomes" id="UP000275078">
    <property type="component" value="Unassembled WGS sequence"/>
</dbReference>
<keyword evidence="4" id="KW-1185">Reference proteome</keyword>
<accession>A0A3N4IT88</accession>
<evidence type="ECO:0000256" key="2">
    <source>
        <dbReference type="SAM" id="SignalP"/>
    </source>
</evidence>
<dbReference type="EMBL" id="ML119646">
    <property type="protein sequence ID" value="RPA87400.1"/>
    <property type="molecule type" value="Genomic_DNA"/>
</dbReference>
<feature type="chain" id="PRO_5018145092" evidence="2">
    <location>
        <begin position="21"/>
        <end position="423"/>
    </location>
</feature>